<evidence type="ECO:0000313" key="2">
    <source>
        <dbReference type="EMBL" id="EFJ32670.1"/>
    </source>
</evidence>
<dbReference type="SUPFAM" id="SSF82199">
    <property type="entry name" value="SET domain"/>
    <property type="match status" value="1"/>
</dbReference>
<keyword evidence="3" id="KW-1185">Reference proteome</keyword>
<dbReference type="InterPro" id="IPR044237">
    <property type="entry name" value="ATXR2-like"/>
</dbReference>
<dbReference type="CDD" id="cd20071">
    <property type="entry name" value="SET_SMYD"/>
    <property type="match status" value="1"/>
</dbReference>
<dbReference type="PANTHER" id="PTHR47436:SF1">
    <property type="entry name" value="SET DOMAIN-CONTAINING PROTEIN"/>
    <property type="match status" value="1"/>
</dbReference>
<evidence type="ECO:0000313" key="3">
    <source>
        <dbReference type="Proteomes" id="UP000001514"/>
    </source>
</evidence>
<dbReference type="GO" id="GO:0046975">
    <property type="term" value="F:histone H3K36 methyltransferase activity"/>
    <property type="evidence" value="ECO:0000318"/>
    <property type="project" value="GO_Central"/>
</dbReference>
<reference evidence="2 3" key="1">
    <citation type="journal article" date="2011" name="Science">
        <title>The Selaginella genome identifies genetic changes associated with the evolution of vascular plants.</title>
        <authorList>
            <person name="Banks J.A."/>
            <person name="Nishiyama T."/>
            <person name="Hasebe M."/>
            <person name="Bowman J.L."/>
            <person name="Gribskov M."/>
            <person name="dePamphilis C."/>
            <person name="Albert V.A."/>
            <person name="Aono N."/>
            <person name="Aoyama T."/>
            <person name="Ambrose B.A."/>
            <person name="Ashton N.W."/>
            <person name="Axtell M.J."/>
            <person name="Barker E."/>
            <person name="Barker M.S."/>
            <person name="Bennetzen J.L."/>
            <person name="Bonawitz N.D."/>
            <person name="Chapple C."/>
            <person name="Cheng C."/>
            <person name="Correa L.G."/>
            <person name="Dacre M."/>
            <person name="DeBarry J."/>
            <person name="Dreyer I."/>
            <person name="Elias M."/>
            <person name="Engstrom E.M."/>
            <person name="Estelle M."/>
            <person name="Feng L."/>
            <person name="Finet C."/>
            <person name="Floyd S.K."/>
            <person name="Frommer W.B."/>
            <person name="Fujita T."/>
            <person name="Gramzow L."/>
            <person name="Gutensohn M."/>
            <person name="Harholt J."/>
            <person name="Hattori M."/>
            <person name="Heyl A."/>
            <person name="Hirai T."/>
            <person name="Hiwatashi Y."/>
            <person name="Ishikawa M."/>
            <person name="Iwata M."/>
            <person name="Karol K.G."/>
            <person name="Koehler B."/>
            <person name="Kolukisaoglu U."/>
            <person name="Kubo M."/>
            <person name="Kurata T."/>
            <person name="Lalonde S."/>
            <person name="Li K."/>
            <person name="Li Y."/>
            <person name="Litt A."/>
            <person name="Lyons E."/>
            <person name="Manning G."/>
            <person name="Maruyama T."/>
            <person name="Michael T.P."/>
            <person name="Mikami K."/>
            <person name="Miyazaki S."/>
            <person name="Morinaga S."/>
            <person name="Murata T."/>
            <person name="Mueller-Roeber B."/>
            <person name="Nelson D.R."/>
            <person name="Obara M."/>
            <person name="Oguri Y."/>
            <person name="Olmstead R.G."/>
            <person name="Onodera N."/>
            <person name="Petersen B.L."/>
            <person name="Pils B."/>
            <person name="Prigge M."/>
            <person name="Rensing S.A."/>
            <person name="Riano-Pachon D.M."/>
            <person name="Roberts A.W."/>
            <person name="Sato Y."/>
            <person name="Scheller H.V."/>
            <person name="Schulz B."/>
            <person name="Schulz C."/>
            <person name="Shakirov E.V."/>
            <person name="Shibagaki N."/>
            <person name="Shinohara N."/>
            <person name="Shippen D.E."/>
            <person name="Soerensen I."/>
            <person name="Sotooka R."/>
            <person name="Sugimoto N."/>
            <person name="Sugita M."/>
            <person name="Sumikawa N."/>
            <person name="Tanurdzic M."/>
            <person name="Theissen G."/>
            <person name="Ulvskov P."/>
            <person name="Wakazuki S."/>
            <person name="Weng J.K."/>
            <person name="Willats W.W."/>
            <person name="Wipf D."/>
            <person name="Wolf P.G."/>
            <person name="Yang L."/>
            <person name="Zimmer A.D."/>
            <person name="Zhu Q."/>
            <person name="Mitros T."/>
            <person name="Hellsten U."/>
            <person name="Loque D."/>
            <person name="Otillar R."/>
            <person name="Salamov A."/>
            <person name="Schmutz J."/>
            <person name="Shapiro H."/>
            <person name="Lindquist E."/>
            <person name="Lucas S."/>
            <person name="Rokhsar D."/>
            <person name="Grigoriev I.V."/>
        </authorList>
    </citation>
    <scope>NUCLEOTIDE SEQUENCE [LARGE SCALE GENOMIC DNA]</scope>
</reference>
<dbReference type="Gramene" id="EFJ32670">
    <property type="protein sequence ID" value="EFJ32670"/>
    <property type="gene ID" value="SELMODRAFT_168317"/>
</dbReference>
<protein>
    <recommendedName>
        <fullName evidence="1">SET domain-containing protein</fullName>
    </recommendedName>
</protein>
<dbReference type="GO" id="GO:0005634">
    <property type="term" value="C:nucleus"/>
    <property type="evidence" value="ECO:0000318"/>
    <property type="project" value="GO_Central"/>
</dbReference>
<dbReference type="PROSITE" id="PS50280">
    <property type="entry name" value="SET"/>
    <property type="match status" value="1"/>
</dbReference>
<dbReference type="FunCoup" id="D8R6G9">
    <property type="interactions" value="3194"/>
</dbReference>
<evidence type="ECO:0000259" key="1">
    <source>
        <dbReference type="PROSITE" id="PS50280"/>
    </source>
</evidence>
<dbReference type="Proteomes" id="UP000001514">
    <property type="component" value="Unassembled WGS sequence"/>
</dbReference>
<dbReference type="InterPro" id="IPR001214">
    <property type="entry name" value="SET_dom"/>
</dbReference>
<dbReference type="Pfam" id="PF00856">
    <property type="entry name" value="SET"/>
    <property type="match status" value="1"/>
</dbReference>
<dbReference type="EMBL" id="GL377572">
    <property type="protein sequence ID" value="EFJ32670.1"/>
    <property type="molecule type" value="Genomic_DNA"/>
</dbReference>
<dbReference type="eggNOG" id="KOG2084">
    <property type="taxonomic scope" value="Eukaryota"/>
</dbReference>
<dbReference type="PANTHER" id="PTHR47436">
    <property type="entry name" value="HISTONE-LYSINE N-METHYLTRANSFERASE ATXR2"/>
    <property type="match status" value="1"/>
</dbReference>
<dbReference type="GO" id="GO:0040029">
    <property type="term" value="P:epigenetic regulation of gene expression"/>
    <property type="evidence" value="ECO:0000318"/>
    <property type="project" value="GO_Central"/>
</dbReference>
<dbReference type="HOGENOM" id="CLU_034791_0_0_1"/>
<dbReference type="OMA" id="TYHSLLC"/>
<dbReference type="AlphaFoldDB" id="D8R6G9"/>
<accession>D8R6G9</accession>
<feature type="domain" description="SET" evidence="1">
    <location>
        <begin position="11"/>
        <end position="403"/>
    </location>
</feature>
<dbReference type="InterPro" id="IPR046341">
    <property type="entry name" value="SET_dom_sf"/>
</dbReference>
<dbReference type="InParanoid" id="D8R6G9"/>
<name>D8R6G9_SELML</name>
<dbReference type="STRING" id="88036.D8R6G9"/>
<dbReference type="Gene3D" id="2.170.270.10">
    <property type="entry name" value="SET domain"/>
    <property type="match status" value="1"/>
</dbReference>
<organism evidence="3">
    <name type="scientific">Selaginella moellendorffii</name>
    <name type="common">Spikemoss</name>
    <dbReference type="NCBI Taxonomy" id="88036"/>
    <lineage>
        <taxon>Eukaryota</taxon>
        <taxon>Viridiplantae</taxon>
        <taxon>Streptophyta</taxon>
        <taxon>Embryophyta</taxon>
        <taxon>Tracheophyta</taxon>
        <taxon>Lycopodiopsida</taxon>
        <taxon>Selaginellales</taxon>
        <taxon>Selaginellaceae</taxon>
        <taxon>Selaginella</taxon>
    </lineage>
</organism>
<dbReference type="KEGG" id="smo:SELMODRAFT_168317"/>
<proteinExistence type="predicted"/>
<sequence length="436" mass="49192">MEEYYSQLTGAALRVKSTATMGKGLFAERDFDAEEVILIEEPLFAAQHSHNKNDAVVCGFCFRYVGSIQLQIQRKLEAPETQSCCYHEEEDEEEDHHRHGVSSEEALALLKGDGFSLPHGDKFLLPEVVKCSGGCSEIYCSKSCAQRAWHDHHSLLCDGVSQHRDELVLFKEFADETNDIFHLASKVAFACFFVLRLCFTFSVQLIAKVMLRTKKLSESSGVTDRNALLEAWKPFAMGEKRLWWEAVALPDDVDPLEEASFRSQIKELAEASLSQLKAALGEPEFAPLFSLEIYGSIIGMFELNNLDVVVASPVENYFLYIQDLEPALKEQTEQITRPLFEALGEKYASFCQGSGFFALHSCINHSCEPNAKAFKRDEDINGNAVIIATRKIMKGEQIFTSYIEEEDLSYTERQAMLSDYGFACECTKCFREKNQS</sequence>
<gene>
    <name evidence="2" type="ORF">SELMODRAFT_168317</name>
</gene>